<feature type="domain" description="Prepilin type IV endopeptidase peptidase" evidence="7">
    <location>
        <begin position="11"/>
        <end position="108"/>
    </location>
</feature>
<organism evidence="8 9">
    <name type="scientific">Vibrio atlanticus</name>
    <dbReference type="NCBI Taxonomy" id="693153"/>
    <lineage>
        <taxon>Bacteria</taxon>
        <taxon>Pseudomonadati</taxon>
        <taxon>Pseudomonadota</taxon>
        <taxon>Gammaproteobacteria</taxon>
        <taxon>Vibrionales</taxon>
        <taxon>Vibrionaceae</taxon>
        <taxon>Vibrio</taxon>
    </lineage>
</organism>
<dbReference type="PANTHER" id="PTHR36506:SF1">
    <property type="entry name" value="PREFLAGELLIN PEPTIDASE"/>
    <property type="match status" value="1"/>
</dbReference>
<dbReference type="InterPro" id="IPR052218">
    <property type="entry name" value="Preflagellin_Peptidase"/>
</dbReference>
<proteinExistence type="predicted"/>
<evidence type="ECO:0000256" key="2">
    <source>
        <dbReference type="ARBA" id="ARBA00022475"/>
    </source>
</evidence>
<dbReference type="Pfam" id="PF01478">
    <property type="entry name" value="Peptidase_A24"/>
    <property type="match status" value="1"/>
</dbReference>
<name>A0ABV4KLX3_9VIBR</name>
<feature type="transmembrane region" description="Helical" evidence="6">
    <location>
        <begin position="53"/>
        <end position="71"/>
    </location>
</feature>
<accession>A0ABV4KLX3</accession>
<evidence type="ECO:0000256" key="6">
    <source>
        <dbReference type="SAM" id="Phobius"/>
    </source>
</evidence>
<feature type="transmembrane region" description="Helical" evidence="6">
    <location>
        <begin position="91"/>
        <end position="114"/>
    </location>
</feature>
<keyword evidence="5 6" id="KW-0472">Membrane</keyword>
<keyword evidence="9" id="KW-1185">Reference proteome</keyword>
<evidence type="ECO:0000313" key="8">
    <source>
        <dbReference type="EMBL" id="MEZ8052506.1"/>
    </source>
</evidence>
<dbReference type="PANTHER" id="PTHR36506">
    <property type="entry name" value="PREFLAGELLIN PEPTIDASE"/>
    <property type="match status" value="1"/>
</dbReference>
<sequence>MPHKLWWLIPLATMAAIVSYQDIRYRIIPNGVVVAVALLGVFYICQTEKFEQFYNFFIVLAVGAVLFYFNVIAAGDSKLLAAFSLMVSPNMMLLAVNVILFAGGTLAITQWVLGKTTGNSEWINRGVPYGVPICLGSLLGIAASL</sequence>
<keyword evidence="3 6" id="KW-0812">Transmembrane</keyword>
<feature type="transmembrane region" description="Helical" evidence="6">
    <location>
        <begin position="5"/>
        <end position="21"/>
    </location>
</feature>
<dbReference type="InterPro" id="IPR000045">
    <property type="entry name" value="Prepilin_IV_endopep_pep"/>
</dbReference>
<evidence type="ECO:0000256" key="5">
    <source>
        <dbReference type="ARBA" id="ARBA00023136"/>
    </source>
</evidence>
<evidence type="ECO:0000256" key="4">
    <source>
        <dbReference type="ARBA" id="ARBA00022989"/>
    </source>
</evidence>
<dbReference type="Proteomes" id="UP001569175">
    <property type="component" value="Unassembled WGS sequence"/>
</dbReference>
<feature type="transmembrane region" description="Helical" evidence="6">
    <location>
        <begin position="126"/>
        <end position="144"/>
    </location>
</feature>
<feature type="transmembrane region" description="Helical" evidence="6">
    <location>
        <begin position="27"/>
        <end position="46"/>
    </location>
</feature>
<reference evidence="8 9" key="1">
    <citation type="submission" date="2024-06" db="EMBL/GenBank/DDBJ databases">
        <authorList>
            <person name="Steensen K."/>
            <person name="Seneca J."/>
            <person name="Bartlau N."/>
            <person name="Yu A.X."/>
            <person name="Polz M.F."/>
        </authorList>
    </citation>
    <scope>NUCLEOTIDE SEQUENCE [LARGE SCALE GENOMIC DNA]</scope>
    <source>
        <strain evidence="8 9">1F9</strain>
    </source>
</reference>
<keyword evidence="2" id="KW-1003">Cell membrane</keyword>
<dbReference type="Gene3D" id="1.20.120.1220">
    <property type="match status" value="1"/>
</dbReference>
<dbReference type="RefSeq" id="WP_102249189.1">
    <property type="nucleotide sequence ID" value="NZ_JAKJTZ010000026.1"/>
</dbReference>
<comment type="caution">
    <text evidence="8">The sequence shown here is derived from an EMBL/GenBank/DDBJ whole genome shotgun (WGS) entry which is preliminary data.</text>
</comment>
<evidence type="ECO:0000256" key="3">
    <source>
        <dbReference type="ARBA" id="ARBA00022692"/>
    </source>
</evidence>
<keyword evidence="4 6" id="KW-1133">Transmembrane helix</keyword>
<evidence type="ECO:0000259" key="7">
    <source>
        <dbReference type="Pfam" id="PF01478"/>
    </source>
</evidence>
<dbReference type="EMBL" id="JBGOOL010000010">
    <property type="protein sequence ID" value="MEZ8052506.1"/>
    <property type="molecule type" value="Genomic_DNA"/>
</dbReference>
<gene>
    <name evidence="8" type="ORF">ACED57_05010</name>
</gene>
<protein>
    <submittedName>
        <fullName evidence="8">Prepilin peptidase</fullName>
    </submittedName>
</protein>
<evidence type="ECO:0000256" key="1">
    <source>
        <dbReference type="ARBA" id="ARBA00004651"/>
    </source>
</evidence>
<evidence type="ECO:0000313" key="9">
    <source>
        <dbReference type="Proteomes" id="UP001569175"/>
    </source>
</evidence>
<comment type="subcellular location">
    <subcellularLocation>
        <location evidence="1">Cell membrane</location>
        <topology evidence="1">Multi-pass membrane protein</topology>
    </subcellularLocation>
</comment>